<dbReference type="STRING" id="3818.A0A445DEZ9"/>
<comment type="caution">
    <text evidence="2">The sequence shown here is derived from an EMBL/GenBank/DDBJ whole genome shotgun (WGS) entry which is preliminary data.</text>
</comment>
<evidence type="ECO:0000313" key="2">
    <source>
        <dbReference type="EMBL" id="RYR61755.1"/>
    </source>
</evidence>
<accession>A0A445DEZ9</accession>
<dbReference type="AlphaFoldDB" id="A0A445DEZ9"/>
<protein>
    <submittedName>
        <fullName evidence="2">Uncharacterized protein</fullName>
    </submittedName>
</protein>
<reference evidence="2 3" key="1">
    <citation type="submission" date="2019-01" db="EMBL/GenBank/DDBJ databases">
        <title>Sequencing of cultivated peanut Arachis hypogaea provides insights into genome evolution and oil improvement.</title>
        <authorList>
            <person name="Chen X."/>
        </authorList>
    </citation>
    <scope>NUCLEOTIDE SEQUENCE [LARGE SCALE GENOMIC DNA]</scope>
    <source>
        <strain evidence="3">cv. Fuhuasheng</strain>
        <tissue evidence="2">Leaves</tissue>
    </source>
</reference>
<sequence>MLISLRRQKVVSELLVALPSLPSSSSPDLSSSSSSDLSSSSSVHSCCSPVFCSPVLPLAQKHFSIKRQCELLYQSLCIMPLKLIKCVLPWLIGSLTKDLKNISSNRICCSHTTFVVGLARLITMFNEEAHSPYIKK</sequence>
<evidence type="ECO:0000313" key="3">
    <source>
        <dbReference type="Proteomes" id="UP000289738"/>
    </source>
</evidence>
<dbReference type="Proteomes" id="UP000289738">
    <property type="component" value="Chromosome A04"/>
</dbReference>
<dbReference type="EMBL" id="SDMP01000004">
    <property type="protein sequence ID" value="RYR61755.1"/>
    <property type="molecule type" value="Genomic_DNA"/>
</dbReference>
<keyword evidence="3" id="KW-1185">Reference proteome</keyword>
<proteinExistence type="predicted"/>
<organism evidence="2 3">
    <name type="scientific">Arachis hypogaea</name>
    <name type="common">Peanut</name>
    <dbReference type="NCBI Taxonomy" id="3818"/>
    <lineage>
        <taxon>Eukaryota</taxon>
        <taxon>Viridiplantae</taxon>
        <taxon>Streptophyta</taxon>
        <taxon>Embryophyta</taxon>
        <taxon>Tracheophyta</taxon>
        <taxon>Spermatophyta</taxon>
        <taxon>Magnoliopsida</taxon>
        <taxon>eudicotyledons</taxon>
        <taxon>Gunneridae</taxon>
        <taxon>Pentapetalae</taxon>
        <taxon>rosids</taxon>
        <taxon>fabids</taxon>
        <taxon>Fabales</taxon>
        <taxon>Fabaceae</taxon>
        <taxon>Papilionoideae</taxon>
        <taxon>50 kb inversion clade</taxon>
        <taxon>dalbergioids sensu lato</taxon>
        <taxon>Dalbergieae</taxon>
        <taxon>Pterocarpus clade</taxon>
        <taxon>Arachis</taxon>
    </lineage>
</organism>
<name>A0A445DEZ9_ARAHY</name>
<gene>
    <name evidence="2" type="ORF">Ahy_A04g018961</name>
</gene>
<feature type="region of interest" description="Disordered" evidence="1">
    <location>
        <begin position="21"/>
        <end position="40"/>
    </location>
</feature>
<evidence type="ECO:0000256" key="1">
    <source>
        <dbReference type="SAM" id="MobiDB-lite"/>
    </source>
</evidence>